<dbReference type="OrthoDB" id="9374136at2759"/>
<evidence type="ECO:0000313" key="2">
    <source>
        <dbReference type="Proteomes" id="UP000269221"/>
    </source>
</evidence>
<evidence type="ECO:0000313" key="1">
    <source>
        <dbReference type="EMBL" id="RMC20261.1"/>
    </source>
</evidence>
<proteinExistence type="predicted"/>
<organism evidence="1 2">
    <name type="scientific">Hirundo rustica rustica</name>
    <dbReference type="NCBI Taxonomy" id="333673"/>
    <lineage>
        <taxon>Eukaryota</taxon>
        <taxon>Metazoa</taxon>
        <taxon>Chordata</taxon>
        <taxon>Craniata</taxon>
        <taxon>Vertebrata</taxon>
        <taxon>Euteleostomi</taxon>
        <taxon>Archelosauria</taxon>
        <taxon>Archosauria</taxon>
        <taxon>Dinosauria</taxon>
        <taxon>Saurischia</taxon>
        <taxon>Theropoda</taxon>
        <taxon>Coelurosauria</taxon>
        <taxon>Aves</taxon>
        <taxon>Neognathae</taxon>
        <taxon>Neoaves</taxon>
        <taxon>Telluraves</taxon>
        <taxon>Australaves</taxon>
        <taxon>Passeriformes</taxon>
        <taxon>Sylvioidea</taxon>
        <taxon>Hirundinidae</taxon>
        <taxon>Hirundo</taxon>
    </lineage>
</organism>
<keyword evidence="2" id="KW-1185">Reference proteome</keyword>
<gene>
    <name evidence="1" type="ORF">DUI87_01107</name>
</gene>
<protein>
    <recommendedName>
        <fullName evidence="3">Reverse transcriptase domain-containing protein</fullName>
    </recommendedName>
</protein>
<dbReference type="EMBL" id="QRBI01000093">
    <property type="protein sequence ID" value="RMC20261.1"/>
    <property type="molecule type" value="Genomic_DNA"/>
</dbReference>
<dbReference type="AlphaFoldDB" id="A0A3M0L5C2"/>
<sequence length="173" mass="19992">MQRDLDKLEKWIHENLMRFNKSKCKVLNMGQSNPRHEYRLGYELIESGPAKKDLRVLVDEKLGKSQQCVFTAHMGNCILGCIKRSVASRSREVIVPLYSALMRPHLEYCIQLWGPQHKKDVDLLEQVYRRAMKMMKGLGHLSYKDRLRGMGLFSLEKTPGRSHRGLPVLEGGL</sequence>
<name>A0A3M0L5C2_HIRRU</name>
<comment type="caution">
    <text evidence="1">The sequence shown here is derived from an EMBL/GenBank/DDBJ whole genome shotgun (WGS) entry which is preliminary data.</text>
</comment>
<evidence type="ECO:0008006" key="3">
    <source>
        <dbReference type="Google" id="ProtNLM"/>
    </source>
</evidence>
<dbReference type="PRINTS" id="PR01345">
    <property type="entry name" value="CERVTRCPTASE"/>
</dbReference>
<dbReference type="Proteomes" id="UP000269221">
    <property type="component" value="Unassembled WGS sequence"/>
</dbReference>
<reference evidence="1 2" key="1">
    <citation type="submission" date="2018-07" db="EMBL/GenBank/DDBJ databases">
        <title>A high quality draft genome assembly of the barn swallow (H. rustica rustica).</title>
        <authorList>
            <person name="Formenti G."/>
            <person name="Chiara M."/>
            <person name="Poveda L."/>
            <person name="Francoijs K.-J."/>
            <person name="Bonisoli-Alquati A."/>
            <person name="Canova L."/>
            <person name="Gianfranceschi L."/>
            <person name="Horner D.S."/>
            <person name="Saino N."/>
        </authorList>
    </citation>
    <scope>NUCLEOTIDE SEQUENCE [LARGE SCALE GENOMIC DNA]</scope>
    <source>
        <strain evidence="1">Chelidonia</strain>
        <tissue evidence="1">Blood</tissue>
    </source>
</reference>
<accession>A0A3M0L5C2</accession>
<dbReference type="PANTHER" id="PTHR33332">
    <property type="entry name" value="REVERSE TRANSCRIPTASE DOMAIN-CONTAINING PROTEIN"/>
    <property type="match status" value="1"/>
</dbReference>